<dbReference type="Proteomes" id="UP000252669">
    <property type="component" value="Unassembled WGS sequence"/>
</dbReference>
<feature type="non-terminal residue" evidence="1">
    <location>
        <position position="1"/>
    </location>
</feature>
<evidence type="ECO:0000313" key="2">
    <source>
        <dbReference type="Proteomes" id="UP000252669"/>
    </source>
</evidence>
<protein>
    <submittedName>
        <fullName evidence="1">Uncharacterized protein</fullName>
    </submittedName>
</protein>
<sequence>VENIVKKYNVTYISKANNLKDKSIDSQKVSFGGGYVFMSVVTSMMLSGTMLNAKEISLQEAVENIVKKYNVTYISKANNLKDKSIDSQKVRFRGGVRY</sequence>
<dbReference type="RefSeq" id="WP_222718486.1">
    <property type="nucleotide sequence ID" value="NZ_PDKB01000057.1"/>
</dbReference>
<comment type="caution">
    <text evidence="1">The sequence shown here is derived from an EMBL/GenBank/DDBJ whole genome shotgun (WGS) entry which is preliminary data.</text>
</comment>
<dbReference type="EMBL" id="PDKB01000057">
    <property type="protein sequence ID" value="RBQ27901.1"/>
    <property type="molecule type" value="Genomic_DNA"/>
</dbReference>
<dbReference type="AlphaFoldDB" id="A0A366MNN1"/>
<gene>
    <name evidence="1" type="ORF">CRU91_12115</name>
</gene>
<organism evidence="1 2">
    <name type="scientific">Aliarcobacter vitoriensis</name>
    <dbReference type="NCBI Taxonomy" id="2011099"/>
    <lineage>
        <taxon>Bacteria</taxon>
        <taxon>Pseudomonadati</taxon>
        <taxon>Campylobacterota</taxon>
        <taxon>Epsilonproteobacteria</taxon>
        <taxon>Campylobacterales</taxon>
        <taxon>Arcobacteraceae</taxon>
        <taxon>Aliarcobacter</taxon>
    </lineage>
</organism>
<keyword evidence="2" id="KW-1185">Reference proteome</keyword>
<reference evidence="1 2" key="1">
    <citation type="submission" date="2017-10" db="EMBL/GenBank/DDBJ databases">
        <title>Genomics of the genus Arcobacter.</title>
        <authorList>
            <person name="Perez-Cataluna A."/>
            <person name="Figueras M.J."/>
        </authorList>
    </citation>
    <scope>NUCLEOTIDE SEQUENCE [LARGE SCALE GENOMIC DNA]</scope>
    <source>
        <strain evidence="1 2">CECT 9230</strain>
    </source>
</reference>
<proteinExistence type="predicted"/>
<evidence type="ECO:0000313" key="1">
    <source>
        <dbReference type="EMBL" id="RBQ27901.1"/>
    </source>
</evidence>
<accession>A0A366MNN1</accession>
<name>A0A366MNN1_9BACT</name>